<evidence type="ECO:0000313" key="3">
    <source>
        <dbReference type="Proteomes" id="UP001602013"/>
    </source>
</evidence>
<evidence type="ECO:0000256" key="1">
    <source>
        <dbReference type="SAM" id="MobiDB-lite"/>
    </source>
</evidence>
<comment type="caution">
    <text evidence="2">The sequence shown here is derived from an EMBL/GenBank/DDBJ whole genome shotgun (WGS) entry which is preliminary data.</text>
</comment>
<reference evidence="2 3" key="1">
    <citation type="submission" date="2024-10" db="EMBL/GenBank/DDBJ databases">
        <title>The Natural Products Discovery Center: Release of the First 8490 Sequenced Strains for Exploring Actinobacteria Biosynthetic Diversity.</title>
        <authorList>
            <person name="Kalkreuter E."/>
            <person name="Kautsar S.A."/>
            <person name="Yang D."/>
            <person name="Bader C.D."/>
            <person name="Teijaro C.N."/>
            <person name="Fluegel L."/>
            <person name="Davis C.M."/>
            <person name="Simpson J.R."/>
            <person name="Lauterbach L."/>
            <person name="Steele A.D."/>
            <person name="Gui C."/>
            <person name="Meng S."/>
            <person name="Li G."/>
            <person name="Viehrig K."/>
            <person name="Ye F."/>
            <person name="Su P."/>
            <person name="Kiefer A.F."/>
            <person name="Nichols A."/>
            <person name="Cepeda A.J."/>
            <person name="Yan W."/>
            <person name="Fan B."/>
            <person name="Jiang Y."/>
            <person name="Adhikari A."/>
            <person name="Zheng C.-J."/>
            <person name="Schuster L."/>
            <person name="Cowan T.M."/>
            <person name="Smanski M.J."/>
            <person name="Chevrette M.G."/>
            <person name="De Carvalho L.P.S."/>
            <person name="Shen B."/>
        </authorList>
    </citation>
    <scope>NUCLEOTIDE SEQUENCE [LARGE SCALE GENOMIC DNA]</scope>
    <source>
        <strain evidence="2 3">NPDC002173</strain>
    </source>
</reference>
<feature type="region of interest" description="Disordered" evidence="1">
    <location>
        <begin position="198"/>
        <end position="218"/>
    </location>
</feature>
<sequence length="218" mass="21406">MALPGFGYREAGGDRGFGQIDRPCQGDDLRHRHLDLGTGANTGTGPGPGPGLGTGPGANTGSSPGLSPGPNTGVGLGSARHLPRSRGQPLSTSQQPDDVASGQVQIGPVRYPAITTSSIRARTVLPTTASTACTSLSAVGGRAPANSVLAIPTSAQAVTTSGRAITADALASAPVIIAPAIPTSPQGTVHGRLVEGGAAALPDPIPGRQVTTVAPGPR</sequence>
<organism evidence="2 3">
    <name type="scientific">Microtetraspora malaysiensis</name>
    <dbReference type="NCBI Taxonomy" id="161358"/>
    <lineage>
        <taxon>Bacteria</taxon>
        <taxon>Bacillati</taxon>
        <taxon>Actinomycetota</taxon>
        <taxon>Actinomycetes</taxon>
        <taxon>Streptosporangiales</taxon>
        <taxon>Streptosporangiaceae</taxon>
        <taxon>Microtetraspora</taxon>
    </lineage>
</organism>
<protein>
    <submittedName>
        <fullName evidence="2">Uncharacterized protein</fullName>
    </submittedName>
</protein>
<feature type="compositionally biased region" description="Gly residues" evidence="1">
    <location>
        <begin position="40"/>
        <end position="58"/>
    </location>
</feature>
<dbReference type="EMBL" id="JBIASD010000005">
    <property type="protein sequence ID" value="MFF3666050.1"/>
    <property type="molecule type" value="Genomic_DNA"/>
</dbReference>
<dbReference type="Proteomes" id="UP001602013">
    <property type="component" value="Unassembled WGS sequence"/>
</dbReference>
<accession>A0ABW6SM38</accession>
<dbReference type="RefSeq" id="WP_387410493.1">
    <property type="nucleotide sequence ID" value="NZ_JBIASD010000005.1"/>
</dbReference>
<evidence type="ECO:0000313" key="2">
    <source>
        <dbReference type="EMBL" id="MFF3666050.1"/>
    </source>
</evidence>
<gene>
    <name evidence="2" type="ORF">ACFYXI_10695</name>
</gene>
<name>A0ABW6SM38_9ACTN</name>
<keyword evidence="3" id="KW-1185">Reference proteome</keyword>
<proteinExistence type="predicted"/>
<feature type="region of interest" description="Disordered" evidence="1">
    <location>
        <begin position="1"/>
        <end position="105"/>
    </location>
</feature>